<feature type="transmembrane region" description="Helical" evidence="7">
    <location>
        <begin position="206"/>
        <end position="225"/>
    </location>
</feature>
<dbReference type="Pfam" id="PF07690">
    <property type="entry name" value="MFS_1"/>
    <property type="match status" value="1"/>
</dbReference>
<dbReference type="InterPro" id="IPR020846">
    <property type="entry name" value="MFS_dom"/>
</dbReference>
<dbReference type="InterPro" id="IPR011701">
    <property type="entry name" value="MFS"/>
</dbReference>
<feature type="transmembrane region" description="Helical" evidence="7">
    <location>
        <begin position="57"/>
        <end position="78"/>
    </location>
</feature>
<evidence type="ECO:0000313" key="10">
    <source>
        <dbReference type="Proteomes" id="UP001501736"/>
    </source>
</evidence>
<feature type="transmembrane region" description="Helical" evidence="7">
    <location>
        <begin position="341"/>
        <end position="360"/>
    </location>
</feature>
<dbReference type="Proteomes" id="UP001501736">
    <property type="component" value="Unassembled WGS sequence"/>
</dbReference>
<feature type="transmembrane region" description="Helical" evidence="7">
    <location>
        <begin position="178"/>
        <end position="200"/>
    </location>
</feature>
<feature type="transmembrane region" description="Helical" evidence="7">
    <location>
        <begin position="311"/>
        <end position="329"/>
    </location>
</feature>
<feature type="transmembrane region" description="Helical" evidence="7">
    <location>
        <begin position="381"/>
        <end position="405"/>
    </location>
</feature>
<feature type="transmembrane region" description="Helical" evidence="7">
    <location>
        <begin position="246"/>
        <end position="269"/>
    </location>
</feature>
<evidence type="ECO:0000256" key="7">
    <source>
        <dbReference type="SAM" id="Phobius"/>
    </source>
</evidence>
<dbReference type="PANTHER" id="PTHR42718:SF46">
    <property type="entry name" value="BLR6921 PROTEIN"/>
    <property type="match status" value="1"/>
</dbReference>
<feature type="transmembrane region" description="Helical" evidence="7">
    <location>
        <begin position="27"/>
        <end position="45"/>
    </location>
</feature>
<evidence type="ECO:0000259" key="8">
    <source>
        <dbReference type="PROSITE" id="PS50850"/>
    </source>
</evidence>
<evidence type="ECO:0000256" key="6">
    <source>
        <dbReference type="ARBA" id="ARBA00023136"/>
    </source>
</evidence>
<feature type="transmembrane region" description="Helical" evidence="7">
    <location>
        <begin position="143"/>
        <end position="166"/>
    </location>
</feature>
<gene>
    <name evidence="9" type="ORF">GCM10020260_11300</name>
</gene>
<evidence type="ECO:0000256" key="5">
    <source>
        <dbReference type="ARBA" id="ARBA00022989"/>
    </source>
</evidence>
<keyword evidence="6 7" id="KW-0472">Membrane</keyword>
<evidence type="ECO:0000256" key="1">
    <source>
        <dbReference type="ARBA" id="ARBA00004651"/>
    </source>
</evidence>
<evidence type="ECO:0000313" key="9">
    <source>
        <dbReference type="EMBL" id="GAA3283099.1"/>
    </source>
</evidence>
<dbReference type="InterPro" id="IPR036259">
    <property type="entry name" value="MFS_trans_sf"/>
</dbReference>
<evidence type="ECO:0000256" key="3">
    <source>
        <dbReference type="ARBA" id="ARBA00022475"/>
    </source>
</evidence>
<evidence type="ECO:0000256" key="4">
    <source>
        <dbReference type="ARBA" id="ARBA00022692"/>
    </source>
</evidence>
<accession>A0ABP6RBP4</accession>
<keyword evidence="5 7" id="KW-1133">Transmembrane helix</keyword>
<keyword evidence="10" id="KW-1185">Reference proteome</keyword>
<dbReference type="CDD" id="cd17321">
    <property type="entry name" value="MFS_MMR_MDR_like"/>
    <property type="match status" value="1"/>
</dbReference>
<feature type="transmembrane region" description="Helical" evidence="7">
    <location>
        <begin position="425"/>
        <end position="445"/>
    </location>
</feature>
<keyword evidence="2" id="KW-0813">Transport</keyword>
<comment type="caution">
    <text evidence="9">The sequence shown here is derived from an EMBL/GenBank/DDBJ whole genome shotgun (WGS) entry which is preliminary data.</text>
</comment>
<dbReference type="SUPFAM" id="SSF103473">
    <property type="entry name" value="MFS general substrate transporter"/>
    <property type="match status" value="1"/>
</dbReference>
<protein>
    <submittedName>
        <fullName evidence="9">MFS transporter</fullName>
    </submittedName>
</protein>
<reference evidence="10" key="1">
    <citation type="journal article" date="2019" name="Int. J. Syst. Evol. Microbiol.">
        <title>The Global Catalogue of Microorganisms (GCM) 10K type strain sequencing project: providing services to taxonomists for standard genome sequencing and annotation.</title>
        <authorList>
            <consortium name="The Broad Institute Genomics Platform"/>
            <consortium name="The Broad Institute Genome Sequencing Center for Infectious Disease"/>
            <person name="Wu L."/>
            <person name="Ma J."/>
        </authorList>
    </citation>
    <scope>NUCLEOTIDE SEQUENCE [LARGE SCALE GENOMIC DNA]</scope>
    <source>
        <strain evidence="10">JCM 11483</strain>
    </source>
</reference>
<sequence>MVVLDSTIITIALPALQDELGMSDASRSWVITAYALAFGGLLLLGGRLSDVLGARRAFVLGLVGFALTSALAGGAPTWGLLLVARAGQGVSAALLAPAALAVISATFTAPRDRATAFGVYGALTGAGAVIGLLLGGFLTEWAGWRWCLLINVPIVAVALIGTSRVIPTMERRGVRLDWAGALTSVVGMAAIVFALTEVATRGPGDLVVVATLGLGLVSMAAFVTVQSRSASPLLPLRILLNRLRGGALLAVALPQLSLFGLFLVLTYWFQQILGFSPMQAGFAFLPLALSIGIGSTAIAGALSQRLAPRNLIVPSLIVMAVGFVLLVGLDPESGNVYLTRFVPAEILIGLGLGCTITPAVESATSNVDSRDTGAASGAVNAVTQLGGSVGTALLNTVATLAAATAMSEGRSPSDQLHYTTVGFDAALTVAAVMLVVAAGVVTVVMPARVRESPAEPSAPVAEG</sequence>
<dbReference type="PANTHER" id="PTHR42718">
    <property type="entry name" value="MAJOR FACILITATOR SUPERFAMILY MULTIDRUG TRANSPORTER MFSC"/>
    <property type="match status" value="1"/>
</dbReference>
<dbReference type="EMBL" id="BAAAYG010000004">
    <property type="protein sequence ID" value="GAA3283099.1"/>
    <property type="molecule type" value="Genomic_DNA"/>
</dbReference>
<dbReference type="PROSITE" id="PS50850">
    <property type="entry name" value="MFS"/>
    <property type="match status" value="1"/>
</dbReference>
<organism evidence="9 10">
    <name type="scientific">Nesterenkonia halobia</name>
    <dbReference type="NCBI Taxonomy" id="37922"/>
    <lineage>
        <taxon>Bacteria</taxon>
        <taxon>Bacillati</taxon>
        <taxon>Actinomycetota</taxon>
        <taxon>Actinomycetes</taxon>
        <taxon>Micrococcales</taxon>
        <taxon>Micrococcaceae</taxon>
        <taxon>Nesterenkonia</taxon>
    </lineage>
</organism>
<evidence type="ECO:0000256" key="2">
    <source>
        <dbReference type="ARBA" id="ARBA00022448"/>
    </source>
</evidence>
<feature type="domain" description="Major facilitator superfamily (MFS) profile" evidence="8">
    <location>
        <begin position="1"/>
        <end position="449"/>
    </location>
</feature>
<feature type="transmembrane region" description="Helical" evidence="7">
    <location>
        <begin position="281"/>
        <end position="302"/>
    </location>
</feature>
<dbReference type="Gene3D" id="1.20.1250.20">
    <property type="entry name" value="MFS general substrate transporter like domains"/>
    <property type="match status" value="1"/>
</dbReference>
<feature type="transmembrane region" description="Helical" evidence="7">
    <location>
        <begin position="90"/>
        <end position="110"/>
    </location>
</feature>
<dbReference type="Gene3D" id="1.20.1720.10">
    <property type="entry name" value="Multidrug resistance protein D"/>
    <property type="match status" value="1"/>
</dbReference>
<proteinExistence type="predicted"/>
<comment type="subcellular location">
    <subcellularLocation>
        <location evidence="1">Cell membrane</location>
        <topology evidence="1">Multi-pass membrane protein</topology>
    </subcellularLocation>
</comment>
<keyword evidence="4 7" id="KW-0812">Transmembrane</keyword>
<keyword evidence="3" id="KW-1003">Cell membrane</keyword>
<name>A0ABP6RBP4_9MICC</name>
<feature type="transmembrane region" description="Helical" evidence="7">
    <location>
        <begin position="117"/>
        <end position="137"/>
    </location>
</feature>